<dbReference type="AlphaFoldDB" id="A0A941BS00"/>
<dbReference type="GO" id="GO:0005886">
    <property type="term" value="C:plasma membrane"/>
    <property type="evidence" value="ECO:0007669"/>
    <property type="project" value="UniProtKB-SubCell"/>
</dbReference>
<dbReference type="CDD" id="cd07984">
    <property type="entry name" value="LPLAT_LABLAT-like"/>
    <property type="match status" value="1"/>
</dbReference>
<comment type="subcellular location">
    <subcellularLocation>
        <location evidence="1">Cell inner membrane</location>
    </subcellularLocation>
</comment>
<keyword evidence="6 7" id="KW-0012">Acyltransferase</keyword>
<evidence type="ECO:0000256" key="1">
    <source>
        <dbReference type="ARBA" id="ARBA00004533"/>
    </source>
</evidence>
<dbReference type="RefSeq" id="WP_210803724.1">
    <property type="nucleotide sequence ID" value="NZ_JAGQDE010000021.1"/>
</dbReference>
<evidence type="ECO:0000313" key="7">
    <source>
        <dbReference type="EMBL" id="MBQ0961050.1"/>
    </source>
</evidence>
<dbReference type="PIRSF" id="PIRSF026649">
    <property type="entry name" value="MsbB"/>
    <property type="match status" value="1"/>
</dbReference>
<accession>A0A941BS00</accession>
<name>A0A941BS00_9BURK</name>
<evidence type="ECO:0000256" key="5">
    <source>
        <dbReference type="ARBA" id="ARBA00023136"/>
    </source>
</evidence>
<keyword evidence="2" id="KW-1003">Cell membrane</keyword>
<sequence length="304" mass="34406">MSGRSNNALANAGARTVLALVWAIHWLPMGVQDALGRGLGRLLWWIGGSRKRTALRNLELCFPERPAAEREAIAREHFGWLGRSILERGMLWYASPERLRRLIHIDGEVDFGERHPGAVMWVVPHFLALEVAGAASQLFQKRWVVSIYAEQSNPVFDRAMRAGRLRYGQGELFSRHGERALPLVRAVKRGAGFMNLPDMDFGLKDGAFVPFFGVPAATLLAPARMARNLQMTVQPVVAEMLPGGQGWRVRFLPPWTDFPGDDDLAATRRINAWIEQEILRNPAQYLWVHRRFKTRPPGEPSLYR</sequence>
<dbReference type="PANTHER" id="PTHR30606:SF9">
    <property type="entry name" value="LIPID A BIOSYNTHESIS LAUROYLTRANSFERASE"/>
    <property type="match status" value="1"/>
</dbReference>
<evidence type="ECO:0000313" key="8">
    <source>
        <dbReference type="Proteomes" id="UP000678374"/>
    </source>
</evidence>
<dbReference type="PANTHER" id="PTHR30606">
    <property type="entry name" value="LIPID A BIOSYNTHESIS LAUROYL ACYLTRANSFERASE"/>
    <property type="match status" value="1"/>
</dbReference>
<keyword evidence="8" id="KW-1185">Reference proteome</keyword>
<keyword evidence="4" id="KW-0808">Transferase</keyword>
<gene>
    <name evidence="7" type="ORF">KAK06_18995</name>
</gene>
<organism evidence="7 8">
    <name type="scientific">Ideonella aquatica</name>
    <dbReference type="NCBI Taxonomy" id="2824119"/>
    <lineage>
        <taxon>Bacteria</taxon>
        <taxon>Pseudomonadati</taxon>
        <taxon>Pseudomonadota</taxon>
        <taxon>Betaproteobacteria</taxon>
        <taxon>Burkholderiales</taxon>
        <taxon>Sphaerotilaceae</taxon>
        <taxon>Ideonella</taxon>
    </lineage>
</organism>
<proteinExistence type="predicted"/>
<dbReference type="Pfam" id="PF03279">
    <property type="entry name" value="Lip_A_acyltrans"/>
    <property type="match status" value="1"/>
</dbReference>
<dbReference type="EMBL" id="JAGQDE010000021">
    <property type="protein sequence ID" value="MBQ0961050.1"/>
    <property type="molecule type" value="Genomic_DNA"/>
</dbReference>
<keyword evidence="3" id="KW-0997">Cell inner membrane</keyword>
<protein>
    <submittedName>
        <fullName evidence="7">Lipid A biosynthesis acyltransferase</fullName>
    </submittedName>
</protein>
<dbReference type="GO" id="GO:0016746">
    <property type="term" value="F:acyltransferase activity"/>
    <property type="evidence" value="ECO:0007669"/>
    <property type="project" value="UniProtKB-KW"/>
</dbReference>
<dbReference type="Proteomes" id="UP000678374">
    <property type="component" value="Unassembled WGS sequence"/>
</dbReference>
<reference evidence="7" key="1">
    <citation type="submission" date="2021-04" db="EMBL/GenBank/DDBJ databases">
        <title>The genome sequence of Ideonella sp. 4Y11.</title>
        <authorList>
            <person name="Liu Y."/>
        </authorList>
    </citation>
    <scope>NUCLEOTIDE SEQUENCE</scope>
    <source>
        <strain evidence="7">4Y11</strain>
    </source>
</reference>
<evidence type="ECO:0000256" key="4">
    <source>
        <dbReference type="ARBA" id="ARBA00022679"/>
    </source>
</evidence>
<evidence type="ECO:0000256" key="6">
    <source>
        <dbReference type="ARBA" id="ARBA00023315"/>
    </source>
</evidence>
<comment type="caution">
    <text evidence="7">The sequence shown here is derived from an EMBL/GenBank/DDBJ whole genome shotgun (WGS) entry which is preliminary data.</text>
</comment>
<dbReference type="GO" id="GO:0009247">
    <property type="term" value="P:glycolipid biosynthetic process"/>
    <property type="evidence" value="ECO:0007669"/>
    <property type="project" value="UniProtKB-ARBA"/>
</dbReference>
<keyword evidence="5" id="KW-0472">Membrane</keyword>
<evidence type="ECO:0000256" key="2">
    <source>
        <dbReference type="ARBA" id="ARBA00022475"/>
    </source>
</evidence>
<dbReference type="InterPro" id="IPR004960">
    <property type="entry name" value="LipA_acyltrans"/>
</dbReference>
<evidence type="ECO:0000256" key="3">
    <source>
        <dbReference type="ARBA" id="ARBA00022519"/>
    </source>
</evidence>